<comment type="caution">
    <text evidence="8">The sequence shown here is derived from an EMBL/GenBank/DDBJ whole genome shotgun (WGS) entry which is preliminary data.</text>
</comment>
<organism evidence="8 9">
    <name type="scientific">Agaribacillus aureus</name>
    <dbReference type="NCBI Taxonomy" id="3051825"/>
    <lineage>
        <taxon>Bacteria</taxon>
        <taxon>Pseudomonadati</taxon>
        <taxon>Bacteroidota</taxon>
        <taxon>Cytophagia</taxon>
        <taxon>Cytophagales</taxon>
        <taxon>Splendidivirgaceae</taxon>
        <taxon>Agaribacillus</taxon>
    </lineage>
</organism>
<evidence type="ECO:0000256" key="2">
    <source>
        <dbReference type="ARBA" id="ARBA00006275"/>
    </source>
</evidence>
<reference evidence="8" key="1">
    <citation type="submission" date="2023-06" db="EMBL/GenBank/DDBJ databases">
        <title>Genomic of Agaribacillus aureum.</title>
        <authorList>
            <person name="Wang G."/>
        </authorList>
    </citation>
    <scope>NUCLEOTIDE SEQUENCE</scope>
    <source>
        <strain evidence="8">BMA12</strain>
    </source>
</reference>
<dbReference type="CDD" id="cd08977">
    <property type="entry name" value="SusD"/>
    <property type="match status" value="1"/>
</dbReference>
<evidence type="ECO:0000256" key="4">
    <source>
        <dbReference type="ARBA" id="ARBA00023136"/>
    </source>
</evidence>
<evidence type="ECO:0000313" key="9">
    <source>
        <dbReference type="Proteomes" id="UP001172083"/>
    </source>
</evidence>
<evidence type="ECO:0000256" key="1">
    <source>
        <dbReference type="ARBA" id="ARBA00004442"/>
    </source>
</evidence>
<comment type="similarity">
    <text evidence="2">Belongs to the SusD family.</text>
</comment>
<gene>
    <name evidence="8" type="ORF">QQ020_02035</name>
</gene>
<dbReference type="RefSeq" id="WP_346756140.1">
    <property type="nucleotide sequence ID" value="NZ_JAUJEB010000001.1"/>
</dbReference>
<sequence>MKSLYNSGLAILLTIFFMGCKELDLAPENSFTDLTYWTSEAKAQSVLNTAYAQMFSPGYFFYNEALSDNAYNGRGDAEGAASLASGTYDPSLGRIQGEWNFHYQGIKTCNILLDNIDRIAEMDETRRERMKAEARFLRAFQHFQLMTWFGDVPLLDKDIKIEETRTITRTPRAQVLAFILDELESVAGILPSNMEYSEAERGKITKGAAIALKARVLLYESDWEGVITECERLMNNTEFGSYSLHPSYSGLFLPANEYNSEDILSLQFVPQFRTWSQYFDFAPLSTGARLNAMAPTQELVDSYLMLNGSSINDAGAGFDENDPYANRDPRLTHTVVYHGFEWNGANGGSHTIYIEPGSDPNGDALDEFVSGSSSTTTGYYWRKYFDPTHQEGFASGLNLMLIRYADVLLMYAEARNEISKLSAGEWDLTIRELRARAGFADAAALNYNPARSQDEIRAIIRNERRVELAMEGLRIFDIRRWRTAEHVLNGWAHGAQFGPAEIDNGYLRVNERTFDKSKHYLWPVPRDERNLNPNLGQNPGWD</sequence>
<dbReference type="InterPro" id="IPR011990">
    <property type="entry name" value="TPR-like_helical_dom_sf"/>
</dbReference>
<name>A0ABT8L1V3_9BACT</name>
<keyword evidence="5" id="KW-0998">Cell outer membrane</keyword>
<keyword evidence="4" id="KW-0472">Membrane</keyword>
<dbReference type="Pfam" id="PF07980">
    <property type="entry name" value="SusD_RagB"/>
    <property type="match status" value="1"/>
</dbReference>
<feature type="domain" description="RagB/SusD" evidence="6">
    <location>
        <begin position="287"/>
        <end position="541"/>
    </location>
</feature>
<dbReference type="SUPFAM" id="SSF48452">
    <property type="entry name" value="TPR-like"/>
    <property type="match status" value="1"/>
</dbReference>
<keyword evidence="3" id="KW-0732">Signal</keyword>
<keyword evidence="9" id="KW-1185">Reference proteome</keyword>
<dbReference type="EMBL" id="JAUJEB010000001">
    <property type="protein sequence ID" value="MDN5210800.1"/>
    <property type="molecule type" value="Genomic_DNA"/>
</dbReference>
<dbReference type="InterPro" id="IPR033985">
    <property type="entry name" value="SusD-like_N"/>
</dbReference>
<feature type="domain" description="SusD-like N-terminal" evidence="7">
    <location>
        <begin position="37"/>
        <end position="218"/>
    </location>
</feature>
<dbReference type="Gene3D" id="1.25.40.390">
    <property type="match status" value="1"/>
</dbReference>
<evidence type="ECO:0000259" key="7">
    <source>
        <dbReference type="Pfam" id="PF14322"/>
    </source>
</evidence>
<dbReference type="PROSITE" id="PS51257">
    <property type="entry name" value="PROKAR_LIPOPROTEIN"/>
    <property type="match status" value="1"/>
</dbReference>
<dbReference type="Pfam" id="PF14322">
    <property type="entry name" value="SusD-like_3"/>
    <property type="match status" value="1"/>
</dbReference>
<evidence type="ECO:0000256" key="5">
    <source>
        <dbReference type="ARBA" id="ARBA00023237"/>
    </source>
</evidence>
<evidence type="ECO:0000256" key="3">
    <source>
        <dbReference type="ARBA" id="ARBA00022729"/>
    </source>
</evidence>
<proteinExistence type="inferred from homology"/>
<evidence type="ECO:0000259" key="6">
    <source>
        <dbReference type="Pfam" id="PF07980"/>
    </source>
</evidence>
<comment type="subcellular location">
    <subcellularLocation>
        <location evidence="1">Cell outer membrane</location>
    </subcellularLocation>
</comment>
<protein>
    <submittedName>
        <fullName evidence="8">RagB/SusD family nutrient uptake outer membrane protein</fullName>
    </submittedName>
</protein>
<dbReference type="Proteomes" id="UP001172083">
    <property type="component" value="Unassembled WGS sequence"/>
</dbReference>
<accession>A0ABT8L1V3</accession>
<evidence type="ECO:0000313" key="8">
    <source>
        <dbReference type="EMBL" id="MDN5210800.1"/>
    </source>
</evidence>
<dbReference type="InterPro" id="IPR012944">
    <property type="entry name" value="SusD_RagB_dom"/>
</dbReference>